<feature type="transmembrane region" description="Helical" evidence="7">
    <location>
        <begin position="243"/>
        <end position="266"/>
    </location>
</feature>
<dbReference type="Pfam" id="PF07690">
    <property type="entry name" value="MFS_1"/>
    <property type="match status" value="1"/>
</dbReference>
<feature type="transmembrane region" description="Helical" evidence="7">
    <location>
        <begin position="315"/>
        <end position="332"/>
    </location>
</feature>
<evidence type="ECO:0000256" key="6">
    <source>
        <dbReference type="SAM" id="MobiDB-lite"/>
    </source>
</evidence>
<keyword evidence="3 7" id="KW-0812">Transmembrane</keyword>
<dbReference type="AlphaFoldDB" id="A0A7Y9KTR4"/>
<reference evidence="9 10" key="2">
    <citation type="submission" date="2020-08" db="EMBL/GenBank/DDBJ databases">
        <title>The Agave Microbiome: Exploring the role of microbial communities in plant adaptations to desert environments.</title>
        <authorList>
            <person name="Partida-Martinez L.P."/>
        </authorList>
    </citation>
    <scope>NUCLEOTIDE SEQUENCE [LARGE SCALE GENOMIC DNA]</scope>
    <source>
        <strain evidence="9 10">AT2.17</strain>
    </source>
</reference>
<feature type="transmembrane region" description="Helical" evidence="7">
    <location>
        <begin position="384"/>
        <end position="406"/>
    </location>
</feature>
<evidence type="ECO:0000256" key="3">
    <source>
        <dbReference type="ARBA" id="ARBA00022692"/>
    </source>
</evidence>
<protein>
    <submittedName>
        <fullName evidence="9">DHA3 family multidrug efflux protein-like MFS transporter</fullName>
    </submittedName>
</protein>
<gene>
    <name evidence="9" type="ORF">F4692_004094</name>
</gene>
<accession>A0A7Y9KTR4</accession>
<evidence type="ECO:0000256" key="4">
    <source>
        <dbReference type="ARBA" id="ARBA00022989"/>
    </source>
</evidence>
<dbReference type="RefSeq" id="WP_308645404.1">
    <property type="nucleotide sequence ID" value="NZ_JACCBW010000008.1"/>
</dbReference>
<feature type="transmembrane region" description="Helical" evidence="7">
    <location>
        <begin position="338"/>
        <end position="355"/>
    </location>
</feature>
<evidence type="ECO:0000256" key="7">
    <source>
        <dbReference type="SAM" id="Phobius"/>
    </source>
</evidence>
<evidence type="ECO:0000256" key="2">
    <source>
        <dbReference type="ARBA" id="ARBA00022475"/>
    </source>
</evidence>
<dbReference type="Proteomes" id="UP000549911">
    <property type="component" value="Unassembled WGS sequence"/>
</dbReference>
<feature type="transmembrane region" description="Helical" evidence="7">
    <location>
        <begin position="69"/>
        <end position="89"/>
    </location>
</feature>
<evidence type="ECO:0000259" key="8">
    <source>
        <dbReference type="PROSITE" id="PS50850"/>
    </source>
</evidence>
<name>A0A7Y9KTR4_9ACTN</name>
<dbReference type="EMBL" id="JACCBW010000008">
    <property type="protein sequence ID" value="NYE38939.1"/>
    <property type="molecule type" value="Genomic_DNA"/>
</dbReference>
<keyword evidence="4 7" id="KW-1133">Transmembrane helix</keyword>
<proteinExistence type="predicted"/>
<comment type="caution">
    <text evidence="9">The sequence shown here is derived from an EMBL/GenBank/DDBJ whole genome shotgun (WGS) entry which is preliminary data.</text>
</comment>
<dbReference type="PANTHER" id="PTHR23513:SF6">
    <property type="entry name" value="MAJOR FACILITATOR SUPERFAMILY ASSOCIATED DOMAIN-CONTAINING PROTEIN"/>
    <property type="match status" value="1"/>
</dbReference>
<dbReference type="InterPro" id="IPR020846">
    <property type="entry name" value="MFS_dom"/>
</dbReference>
<feature type="transmembrane region" description="Helical" evidence="7">
    <location>
        <begin position="286"/>
        <end position="308"/>
    </location>
</feature>
<dbReference type="PANTHER" id="PTHR23513">
    <property type="entry name" value="INTEGRAL MEMBRANE EFFLUX PROTEIN-RELATED"/>
    <property type="match status" value="1"/>
</dbReference>
<evidence type="ECO:0000256" key="5">
    <source>
        <dbReference type="ARBA" id="ARBA00023136"/>
    </source>
</evidence>
<evidence type="ECO:0000256" key="1">
    <source>
        <dbReference type="ARBA" id="ARBA00004651"/>
    </source>
</evidence>
<dbReference type="InterPro" id="IPR011701">
    <property type="entry name" value="MFS"/>
</dbReference>
<dbReference type="GO" id="GO:0005886">
    <property type="term" value="C:plasma membrane"/>
    <property type="evidence" value="ECO:0007669"/>
    <property type="project" value="UniProtKB-SubCell"/>
</dbReference>
<keyword evidence="5 7" id="KW-0472">Membrane</keyword>
<keyword evidence="2" id="KW-1003">Cell membrane</keyword>
<dbReference type="InterPro" id="IPR036259">
    <property type="entry name" value="MFS_trans_sf"/>
</dbReference>
<feature type="transmembrane region" description="Helical" evidence="7">
    <location>
        <begin position="101"/>
        <end position="123"/>
    </location>
</feature>
<sequence>MATDELDPVPADPTAPQVEAHLPPGVTRGPETLRAFHQVLGNTLVANVTSGYLWFALTFWAYLETRSVMATAIIGGGFMLFTAAFGTFFGTLVDRHRKKQVMVLSSTITLVTYAASGGLWLLLGEGRLADWGSPWFWLFAGVILVGGVVESLRNIALSTTVTLLVPEDGRDKANGLVGTVQGISFMITSVFSGLSVGLLGMGWTLAVAIALTGVSLLHLLPITVPEVDPDPEEGGPRFDVRGAVSAITAVPGLVALILFTTFNNLVSGVYIALMDPYGLELFSVEAWGLVLGVTGLGFVVGGGLVARLGLGANPVRTLLVVNLGIALVGLTFTIREWAWLYVLGIFVFMAIMPAAEASEQTVLQRVVPFRTQGRVFGFAQSVELAASPISAFLIGPVAEFALIPYMETAEGRDAWGWLVGDGDARGIALVFMLAGAIMFATVLLALASAPYRRLSQAYADAPPQQLEATDTST</sequence>
<reference evidence="9 10" key="1">
    <citation type="submission" date="2020-07" db="EMBL/GenBank/DDBJ databases">
        <authorList>
            <person name="Partida-Martinez L."/>
            <person name="Huntemann M."/>
            <person name="Clum A."/>
            <person name="Wang J."/>
            <person name="Palaniappan K."/>
            <person name="Ritter S."/>
            <person name="Chen I.-M."/>
            <person name="Stamatis D."/>
            <person name="Reddy T."/>
            <person name="O'Malley R."/>
            <person name="Daum C."/>
            <person name="Shapiro N."/>
            <person name="Ivanova N."/>
            <person name="Kyrpides N."/>
            <person name="Woyke T."/>
        </authorList>
    </citation>
    <scope>NUCLEOTIDE SEQUENCE [LARGE SCALE GENOMIC DNA]</scope>
    <source>
        <strain evidence="9 10">AT2.17</strain>
    </source>
</reference>
<feature type="transmembrane region" description="Helical" evidence="7">
    <location>
        <begin position="426"/>
        <end position="447"/>
    </location>
</feature>
<feature type="transmembrane region" description="Helical" evidence="7">
    <location>
        <begin position="44"/>
        <end position="63"/>
    </location>
</feature>
<dbReference type="Gene3D" id="1.20.1250.20">
    <property type="entry name" value="MFS general substrate transporter like domains"/>
    <property type="match status" value="1"/>
</dbReference>
<organism evidence="9 10">
    <name type="scientific">Nocardioides cavernae</name>
    <dbReference type="NCBI Taxonomy" id="1921566"/>
    <lineage>
        <taxon>Bacteria</taxon>
        <taxon>Bacillati</taxon>
        <taxon>Actinomycetota</taxon>
        <taxon>Actinomycetes</taxon>
        <taxon>Propionibacteriales</taxon>
        <taxon>Nocardioidaceae</taxon>
        <taxon>Nocardioides</taxon>
    </lineage>
</organism>
<dbReference type="CDD" id="cd06173">
    <property type="entry name" value="MFS_MefA_like"/>
    <property type="match status" value="1"/>
</dbReference>
<keyword evidence="10" id="KW-1185">Reference proteome</keyword>
<feature type="transmembrane region" description="Helical" evidence="7">
    <location>
        <begin position="135"/>
        <end position="152"/>
    </location>
</feature>
<dbReference type="SUPFAM" id="SSF103473">
    <property type="entry name" value="MFS general substrate transporter"/>
    <property type="match status" value="1"/>
</dbReference>
<feature type="domain" description="Major facilitator superfamily (MFS) profile" evidence="8">
    <location>
        <begin position="35"/>
        <end position="453"/>
    </location>
</feature>
<comment type="subcellular location">
    <subcellularLocation>
        <location evidence="1">Cell membrane</location>
        <topology evidence="1">Multi-pass membrane protein</topology>
    </subcellularLocation>
</comment>
<evidence type="ECO:0000313" key="9">
    <source>
        <dbReference type="EMBL" id="NYE38939.1"/>
    </source>
</evidence>
<feature type="transmembrane region" description="Helical" evidence="7">
    <location>
        <begin position="173"/>
        <end position="194"/>
    </location>
</feature>
<dbReference type="PROSITE" id="PS50850">
    <property type="entry name" value="MFS"/>
    <property type="match status" value="1"/>
</dbReference>
<dbReference type="GO" id="GO:0022857">
    <property type="term" value="F:transmembrane transporter activity"/>
    <property type="evidence" value="ECO:0007669"/>
    <property type="project" value="InterPro"/>
</dbReference>
<feature type="region of interest" description="Disordered" evidence="6">
    <location>
        <begin position="1"/>
        <end position="24"/>
    </location>
</feature>
<feature type="transmembrane region" description="Helical" evidence="7">
    <location>
        <begin position="200"/>
        <end position="222"/>
    </location>
</feature>
<evidence type="ECO:0000313" key="10">
    <source>
        <dbReference type="Proteomes" id="UP000549911"/>
    </source>
</evidence>